<evidence type="ECO:0000313" key="2">
    <source>
        <dbReference type="EMBL" id="CAD7259185.1"/>
    </source>
</evidence>
<organism evidence="2">
    <name type="scientific">Timema shepardi</name>
    <name type="common">Walking stick</name>
    <dbReference type="NCBI Taxonomy" id="629360"/>
    <lineage>
        <taxon>Eukaryota</taxon>
        <taxon>Metazoa</taxon>
        <taxon>Ecdysozoa</taxon>
        <taxon>Arthropoda</taxon>
        <taxon>Hexapoda</taxon>
        <taxon>Insecta</taxon>
        <taxon>Pterygota</taxon>
        <taxon>Neoptera</taxon>
        <taxon>Polyneoptera</taxon>
        <taxon>Phasmatodea</taxon>
        <taxon>Timematodea</taxon>
        <taxon>Timematoidea</taxon>
        <taxon>Timematidae</taxon>
        <taxon>Timema</taxon>
    </lineage>
</organism>
<sequence length="99" mass="10878">MPSPRSPSQRATPPPPRIAPRRSPGFRTRGRSPDRRRRMAPPVTAATKYVSSGRSGSPTRSRDRREFRHSPRSLVSLSSNLWLPPAGLGIFPAHLATTG</sequence>
<gene>
    <name evidence="2" type="ORF">TSIB3V08_LOCUS3394</name>
</gene>
<dbReference type="AlphaFoldDB" id="A0A7R9ARR9"/>
<name>A0A7R9ARR9_TIMSH</name>
<reference evidence="2" key="1">
    <citation type="submission" date="2020-11" db="EMBL/GenBank/DDBJ databases">
        <authorList>
            <person name="Tran Van P."/>
        </authorList>
    </citation>
    <scope>NUCLEOTIDE SEQUENCE</scope>
</reference>
<feature type="compositionally biased region" description="Basic residues" evidence="1">
    <location>
        <begin position="28"/>
        <end position="39"/>
    </location>
</feature>
<feature type="compositionally biased region" description="Basic and acidic residues" evidence="1">
    <location>
        <begin position="60"/>
        <end position="69"/>
    </location>
</feature>
<proteinExistence type="predicted"/>
<dbReference type="EMBL" id="OC001125">
    <property type="protein sequence ID" value="CAD7259185.1"/>
    <property type="molecule type" value="Genomic_DNA"/>
</dbReference>
<accession>A0A7R9ARR9</accession>
<feature type="region of interest" description="Disordered" evidence="1">
    <location>
        <begin position="1"/>
        <end position="72"/>
    </location>
</feature>
<protein>
    <submittedName>
        <fullName evidence="2">Uncharacterized protein</fullName>
    </submittedName>
</protein>
<evidence type="ECO:0000256" key="1">
    <source>
        <dbReference type="SAM" id="MobiDB-lite"/>
    </source>
</evidence>